<dbReference type="CDD" id="cd00130">
    <property type="entry name" value="PAS"/>
    <property type="match status" value="1"/>
</dbReference>
<evidence type="ECO:0000313" key="2">
    <source>
        <dbReference type="Proteomes" id="UP001055093"/>
    </source>
</evidence>
<reference evidence="1" key="2">
    <citation type="submission" date="2021-08" db="EMBL/GenBank/DDBJ databases">
        <authorList>
            <person name="Tani A."/>
            <person name="Ola A."/>
            <person name="Ogura Y."/>
            <person name="Katsura K."/>
            <person name="Hayashi T."/>
        </authorList>
    </citation>
    <scope>NUCLEOTIDE SEQUENCE</scope>
    <source>
        <strain evidence="1">DSM 14458</strain>
    </source>
</reference>
<dbReference type="InterPro" id="IPR000014">
    <property type="entry name" value="PAS"/>
</dbReference>
<dbReference type="InterPro" id="IPR035965">
    <property type="entry name" value="PAS-like_dom_sf"/>
</dbReference>
<protein>
    <recommendedName>
        <fullName evidence="3">PAS domain-containing protein</fullName>
    </recommendedName>
</protein>
<dbReference type="Proteomes" id="UP001055093">
    <property type="component" value="Unassembled WGS sequence"/>
</dbReference>
<name>A0ABQ4UWC4_9HYPH</name>
<organism evidence="1 2">
    <name type="scientific">Methylorubrum suomiense</name>
    <dbReference type="NCBI Taxonomy" id="144191"/>
    <lineage>
        <taxon>Bacteria</taxon>
        <taxon>Pseudomonadati</taxon>
        <taxon>Pseudomonadota</taxon>
        <taxon>Alphaproteobacteria</taxon>
        <taxon>Hyphomicrobiales</taxon>
        <taxon>Methylobacteriaceae</taxon>
        <taxon>Methylorubrum</taxon>
    </lineage>
</organism>
<reference evidence="1" key="1">
    <citation type="journal article" date="2021" name="Front. Microbiol.">
        <title>Comprehensive Comparative Genomics and Phenotyping of Methylobacterium Species.</title>
        <authorList>
            <person name="Alessa O."/>
            <person name="Ogura Y."/>
            <person name="Fujitani Y."/>
            <person name="Takami H."/>
            <person name="Hayashi T."/>
            <person name="Sahin N."/>
            <person name="Tani A."/>
        </authorList>
    </citation>
    <scope>NUCLEOTIDE SEQUENCE</scope>
    <source>
        <strain evidence="1">DSM 14458</strain>
    </source>
</reference>
<evidence type="ECO:0008006" key="3">
    <source>
        <dbReference type="Google" id="ProtNLM"/>
    </source>
</evidence>
<proteinExistence type="predicted"/>
<dbReference type="Gene3D" id="3.30.450.20">
    <property type="entry name" value="PAS domain"/>
    <property type="match status" value="1"/>
</dbReference>
<dbReference type="SUPFAM" id="SSF55785">
    <property type="entry name" value="PYP-like sensor domain (PAS domain)"/>
    <property type="match status" value="1"/>
</dbReference>
<dbReference type="EMBL" id="BPRE01000009">
    <property type="protein sequence ID" value="GJE76515.1"/>
    <property type="molecule type" value="Genomic_DNA"/>
</dbReference>
<sequence>MSPALARLLMLSEDAAVDVPLAQALTRIDPEDAARLESMLRAADADGYPFETEFRTREAGSRWIRLMGRFARDPASGAAMSQGLAFDLTEGLVSGPVEWLAQRRANRLADHVIAMKGLVVGLRNPPLAQLIDVVAVEIGREVARHLRGDSHPVH</sequence>
<keyword evidence="2" id="KW-1185">Reference proteome</keyword>
<gene>
    <name evidence="1" type="ORF">BGCPKDLD_3109</name>
</gene>
<evidence type="ECO:0000313" key="1">
    <source>
        <dbReference type="EMBL" id="GJE76515.1"/>
    </source>
</evidence>
<comment type="caution">
    <text evidence="1">The sequence shown here is derived from an EMBL/GenBank/DDBJ whole genome shotgun (WGS) entry which is preliminary data.</text>
</comment>
<accession>A0ABQ4UWC4</accession>